<organism evidence="9 10">
    <name type="scientific">Actinokineospora auranticolor</name>
    <dbReference type="NCBI Taxonomy" id="155976"/>
    <lineage>
        <taxon>Bacteria</taxon>
        <taxon>Bacillati</taxon>
        <taxon>Actinomycetota</taxon>
        <taxon>Actinomycetes</taxon>
        <taxon>Pseudonocardiales</taxon>
        <taxon>Pseudonocardiaceae</taxon>
        <taxon>Actinokineospora</taxon>
    </lineage>
</organism>
<keyword evidence="4" id="KW-0378">Hydrolase</keyword>
<evidence type="ECO:0000256" key="4">
    <source>
        <dbReference type="ARBA" id="ARBA00022801"/>
    </source>
</evidence>
<dbReference type="OrthoDB" id="5240362at2"/>
<keyword evidence="10" id="KW-1185">Reference proteome</keyword>
<dbReference type="EMBL" id="PTIX01000018">
    <property type="protein sequence ID" value="PPK64673.1"/>
    <property type="molecule type" value="Genomic_DNA"/>
</dbReference>
<dbReference type="Proteomes" id="UP000239203">
    <property type="component" value="Unassembled WGS sequence"/>
</dbReference>
<comment type="cofactor">
    <cofactor evidence="1">
        <name>Zn(2+)</name>
        <dbReference type="ChEBI" id="CHEBI:29105"/>
    </cofactor>
</comment>
<evidence type="ECO:0000256" key="5">
    <source>
        <dbReference type="ARBA" id="ARBA00022833"/>
    </source>
</evidence>
<keyword evidence="3" id="KW-0645">Protease</keyword>
<keyword evidence="6" id="KW-0482">Metalloprotease</keyword>
<dbReference type="InterPro" id="IPR000834">
    <property type="entry name" value="Peptidase_M14"/>
</dbReference>
<dbReference type="SUPFAM" id="SSF53187">
    <property type="entry name" value="Zn-dependent exopeptidases"/>
    <property type="match status" value="1"/>
</dbReference>
<evidence type="ECO:0000313" key="10">
    <source>
        <dbReference type="Proteomes" id="UP000239203"/>
    </source>
</evidence>
<proteinExistence type="inferred from homology"/>
<comment type="similarity">
    <text evidence="2 7">Belongs to the peptidase M14 family.</text>
</comment>
<sequence length="849" mass="90591">MASVTLTPVRAHGLRSGRRRVLSVTARRVPTWRVAAAVGLSGAVVIGLSAATGTPAGAADNILRSDDSVARSCFEKLLPAGTRGTDRREVTAGVDGLVQARLAPQGAGVGDWDIAVFDKKTGGVVAASAALRSAELAESFVTKGQQLVVQGCRYAGSARSARLGVDFLAINAQGGSTKPAQLVRVETPTRQQKDRLLTLDLDVTEKADATGVEVILSSDEDRKVLAESGLRSTVVRPDLSADSAANARRDAAFTARTPRSALPSGRSSYRHLYDYDYEVKELARRNPGLVRAITLPNATWEGREVSGLEIATDVDNLADGKAVNVTMGVHHAREWPSAEHAMEWAYELVNGYRAGGELRSLVGKTRNIIVPVVNVDGFSISREAEPKGDFTRFDYEMKRKNCNVNDSPAEFRTGVCKANPGGRSRGTDPNRNYAGFWGGAGAGLGWSSDTFRGSAPFSEPETRNIRDLVSNRQVTNLVTLHTYSNLVLRVPGVADVRPPLDEPVYKALGDKMASRNGYTSQPAWMLYDTTGSTEDWSYFATGGYGFTFEIGANEFHPPYETGVIAEYAGLAPAPGAGKGGNRQAFIDMLSNAADPAAHSTLIGSAPKGYQLQLRKSFQTPTSPVLNPDGSTGLPIYVADTLTSNLSSTGGRFSWAVNPSTRPYVAGRYGRDPKGPAQAGVVLPNPPGVPPVNTNFPADTTAERIPFHVDGLPKVDNGKLTVSISWADAATDWDLYIFDAKGNVVTSSASGGTNQERAVLFDPPAGDYTAAVVNFSQAGPTTDDWGSLKVDFASPLPTTYGPKEPYQLTCTDKKGRLVGLADVYADRGQTVDVGDVCQRSARQTKERGRR</sequence>
<keyword evidence="9" id="KW-0121">Carboxypeptidase</keyword>
<evidence type="ECO:0000256" key="6">
    <source>
        <dbReference type="ARBA" id="ARBA00023049"/>
    </source>
</evidence>
<dbReference type="GO" id="GO:0004181">
    <property type="term" value="F:metallocarboxypeptidase activity"/>
    <property type="evidence" value="ECO:0007669"/>
    <property type="project" value="InterPro"/>
</dbReference>
<reference evidence="9 10" key="1">
    <citation type="submission" date="2018-02" db="EMBL/GenBank/DDBJ databases">
        <title>Genomic Encyclopedia of Archaeal and Bacterial Type Strains, Phase II (KMG-II): from individual species to whole genera.</title>
        <authorList>
            <person name="Goeker M."/>
        </authorList>
    </citation>
    <scope>NUCLEOTIDE SEQUENCE [LARGE SCALE GENOMIC DNA]</scope>
    <source>
        <strain evidence="9 10">YU 961-1</strain>
    </source>
</reference>
<protein>
    <submittedName>
        <fullName evidence="9">Zinc carboxypeptidase</fullName>
    </submittedName>
</protein>
<evidence type="ECO:0000256" key="2">
    <source>
        <dbReference type="ARBA" id="ARBA00005988"/>
    </source>
</evidence>
<dbReference type="PANTHER" id="PTHR11705:SF143">
    <property type="entry name" value="SLL0236 PROTEIN"/>
    <property type="match status" value="1"/>
</dbReference>
<dbReference type="PROSITE" id="PS52035">
    <property type="entry name" value="PEPTIDASE_M14"/>
    <property type="match status" value="1"/>
</dbReference>
<dbReference type="Gene3D" id="2.60.120.380">
    <property type="match status" value="1"/>
</dbReference>
<gene>
    <name evidence="9" type="ORF">CLV40_11863</name>
</gene>
<dbReference type="SMART" id="SM00631">
    <property type="entry name" value="Zn_pept"/>
    <property type="match status" value="1"/>
</dbReference>
<name>A0A2S6GHJ9_9PSEU</name>
<comment type="caution">
    <text evidence="9">The sequence shown here is derived from an EMBL/GenBank/DDBJ whole genome shotgun (WGS) entry which is preliminary data.</text>
</comment>
<evidence type="ECO:0000256" key="3">
    <source>
        <dbReference type="ARBA" id="ARBA00022670"/>
    </source>
</evidence>
<dbReference type="Pfam" id="PF00246">
    <property type="entry name" value="Peptidase_M14"/>
    <property type="match status" value="1"/>
</dbReference>
<dbReference type="AlphaFoldDB" id="A0A2S6GHJ9"/>
<dbReference type="GO" id="GO:0005615">
    <property type="term" value="C:extracellular space"/>
    <property type="evidence" value="ECO:0007669"/>
    <property type="project" value="TreeGrafter"/>
</dbReference>
<feature type="active site" description="Proton donor/acceptor" evidence="7">
    <location>
        <position position="549"/>
    </location>
</feature>
<accession>A0A2S6GHJ9</accession>
<evidence type="ECO:0000259" key="8">
    <source>
        <dbReference type="PROSITE" id="PS52035"/>
    </source>
</evidence>
<evidence type="ECO:0000313" key="9">
    <source>
        <dbReference type="EMBL" id="PPK64673.1"/>
    </source>
</evidence>
<evidence type="ECO:0000256" key="7">
    <source>
        <dbReference type="PROSITE-ProRule" id="PRU01379"/>
    </source>
</evidence>
<dbReference type="PANTHER" id="PTHR11705">
    <property type="entry name" value="PROTEASE FAMILY M14 CARBOXYPEPTIDASE A,B"/>
    <property type="match status" value="1"/>
</dbReference>
<dbReference type="GO" id="GO:0008270">
    <property type="term" value="F:zinc ion binding"/>
    <property type="evidence" value="ECO:0007669"/>
    <property type="project" value="InterPro"/>
</dbReference>
<evidence type="ECO:0000256" key="1">
    <source>
        <dbReference type="ARBA" id="ARBA00001947"/>
    </source>
</evidence>
<dbReference type="Gene3D" id="3.40.630.10">
    <property type="entry name" value="Zn peptidases"/>
    <property type="match status" value="1"/>
</dbReference>
<keyword evidence="5" id="KW-0862">Zinc</keyword>
<feature type="domain" description="Peptidase M14" evidence="8">
    <location>
        <begin position="268"/>
        <end position="580"/>
    </location>
</feature>
<dbReference type="GO" id="GO:0006508">
    <property type="term" value="P:proteolysis"/>
    <property type="evidence" value="ECO:0007669"/>
    <property type="project" value="UniProtKB-KW"/>
</dbReference>